<dbReference type="AlphaFoldDB" id="M1C8P6"/>
<dbReference type="Proteomes" id="UP000011115">
    <property type="component" value="Unassembled WGS sequence"/>
</dbReference>
<protein>
    <submittedName>
        <fullName evidence="1">Ubiquinone biosynthesis protein coq-8</fullName>
    </submittedName>
</protein>
<evidence type="ECO:0000313" key="1">
    <source>
        <dbReference type="EnsemblPlants" id="PGSC0003DMT400062210"/>
    </source>
</evidence>
<dbReference type="EnsemblPlants" id="PGSC0003DMT400062210">
    <property type="protein sequence ID" value="PGSC0003DMT400062210"/>
    <property type="gene ID" value="PGSC0003DMG400024209"/>
</dbReference>
<gene>
    <name evidence="1" type="primary">LOC102599807</name>
</gene>
<sequence>MNEIGDSHVANFLEKAFHSVVCICSKAFQGQVQLIPQKHYILCIVFSSCGLRTISVQHGL</sequence>
<evidence type="ECO:0000313" key="2">
    <source>
        <dbReference type="Proteomes" id="UP000011115"/>
    </source>
</evidence>
<dbReference type="HOGENOM" id="CLU_2946261_0_0_1"/>
<proteinExistence type="predicted"/>
<dbReference type="Gramene" id="PGSC0003DMT400062210">
    <property type="protein sequence ID" value="PGSC0003DMT400062210"/>
    <property type="gene ID" value="PGSC0003DMG400024209"/>
</dbReference>
<name>M1C8P6_SOLTU</name>
<dbReference type="ExpressionAtlas" id="M1C8P6">
    <property type="expression patterns" value="baseline"/>
</dbReference>
<keyword evidence="2" id="KW-1185">Reference proteome</keyword>
<reference evidence="1" key="2">
    <citation type="submission" date="2015-06" db="UniProtKB">
        <authorList>
            <consortium name="EnsemblPlants"/>
        </authorList>
    </citation>
    <scope>IDENTIFICATION</scope>
    <source>
        <strain evidence="1">DM1-3 516 R44</strain>
    </source>
</reference>
<reference evidence="2" key="1">
    <citation type="journal article" date="2011" name="Nature">
        <title>Genome sequence and analysis of the tuber crop potato.</title>
        <authorList>
            <consortium name="The Potato Genome Sequencing Consortium"/>
        </authorList>
    </citation>
    <scope>NUCLEOTIDE SEQUENCE [LARGE SCALE GENOMIC DNA]</scope>
    <source>
        <strain evidence="2">cv. DM1-3 516 R44</strain>
    </source>
</reference>
<organism evidence="1 2">
    <name type="scientific">Solanum tuberosum</name>
    <name type="common">Potato</name>
    <dbReference type="NCBI Taxonomy" id="4113"/>
    <lineage>
        <taxon>Eukaryota</taxon>
        <taxon>Viridiplantae</taxon>
        <taxon>Streptophyta</taxon>
        <taxon>Embryophyta</taxon>
        <taxon>Tracheophyta</taxon>
        <taxon>Spermatophyta</taxon>
        <taxon>Magnoliopsida</taxon>
        <taxon>eudicotyledons</taxon>
        <taxon>Gunneridae</taxon>
        <taxon>Pentapetalae</taxon>
        <taxon>asterids</taxon>
        <taxon>lamiids</taxon>
        <taxon>Solanales</taxon>
        <taxon>Solanaceae</taxon>
        <taxon>Solanoideae</taxon>
        <taxon>Solaneae</taxon>
        <taxon>Solanum</taxon>
    </lineage>
</organism>
<accession>M1C8P6</accession>